<dbReference type="GO" id="GO:0010992">
    <property type="term" value="P:ubiquitin recycling"/>
    <property type="evidence" value="ECO:0000318"/>
    <property type="project" value="GO_Central"/>
</dbReference>
<dbReference type="PROSITE" id="PS50082">
    <property type="entry name" value="WD_REPEATS_2"/>
    <property type="match status" value="1"/>
</dbReference>
<keyword evidence="2" id="KW-1133">Transmembrane helix</keyword>
<dbReference type="OrthoDB" id="412867at2759"/>
<dbReference type="InterPro" id="IPR015943">
    <property type="entry name" value="WD40/YVTN_repeat-like_dom_sf"/>
</dbReference>
<name>A0DE88_PARTE</name>
<reference evidence="3 4" key="1">
    <citation type="journal article" date="2006" name="Nature">
        <title>Global trends of whole-genome duplications revealed by the ciliate Paramecium tetraurelia.</title>
        <authorList>
            <consortium name="Genoscope"/>
            <person name="Aury J.-M."/>
            <person name="Jaillon O."/>
            <person name="Duret L."/>
            <person name="Noel B."/>
            <person name="Jubin C."/>
            <person name="Porcel B.M."/>
            <person name="Segurens B."/>
            <person name="Daubin V."/>
            <person name="Anthouard V."/>
            <person name="Aiach N."/>
            <person name="Arnaiz O."/>
            <person name="Billaut A."/>
            <person name="Beisson J."/>
            <person name="Blanc I."/>
            <person name="Bouhouche K."/>
            <person name="Camara F."/>
            <person name="Duharcourt S."/>
            <person name="Guigo R."/>
            <person name="Gogendeau D."/>
            <person name="Katinka M."/>
            <person name="Keller A.-M."/>
            <person name="Kissmehl R."/>
            <person name="Klotz C."/>
            <person name="Koll F."/>
            <person name="Le Moue A."/>
            <person name="Lepere C."/>
            <person name="Malinsky S."/>
            <person name="Nowacki M."/>
            <person name="Nowak J.K."/>
            <person name="Plattner H."/>
            <person name="Poulain J."/>
            <person name="Ruiz F."/>
            <person name="Serrano V."/>
            <person name="Zagulski M."/>
            <person name="Dessen P."/>
            <person name="Betermier M."/>
            <person name="Weissenbach J."/>
            <person name="Scarpelli C."/>
            <person name="Schachter V."/>
            <person name="Sperling L."/>
            <person name="Meyer E."/>
            <person name="Cohen J."/>
            <person name="Wincker P."/>
        </authorList>
    </citation>
    <scope>NUCLEOTIDE SEQUENCE [LARGE SCALE GENOMIC DNA]</scope>
    <source>
        <strain evidence="3 4">Stock d4-2</strain>
    </source>
</reference>
<gene>
    <name evidence="3" type="ORF">GSPATT00016197001</name>
</gene>
<accession>A0DE88</accession>
<dbReference type="HOGENOM" id="CLU_019203_0_1_1"/>
<dbReference type="EMBL" id="CT868396">
    <property type="protein sequence ID" value="CAK81355.1"/>
    <property type="molecule type" value="Genomic_DNA"/>
</dbReference>
<dbReference type="KEGG" id="ptm:GSPATT00016197001"/>
<protein>
    <submittedName>
        <fullName evidence="3">Uncharacterized protein</fullName>
    </submittedName>
</protein>
<keyword evidence="4" id="KW-1185">Reference proteome</keyword>
<dbReference type="OMA" id="SINTHKD"/>
<sequence length="268" mass="31520">MSKQMKFKYQGNIQKMQIVCYLWGILILLCLVVMINTIKFWTKMQNNLWISQQTLDQHTDQVYCLIIGNKEDLIISGSKDQSIIFWGRQNQWLKLQSINTHKDCLYSLCLNEQSNTLISCGRDNKILVIKQENMIWVVTQTIELESFGYRVCYINNNTFSFQPNNSNKLQIYQLKDNLYHKAKEILTMDGSECDLFFPSKFIKQKSILVNKNGKYVNFLYLNQNFEFNLAHSIQYNNSQVFGTVSEDGEYLLTWDSEVKEISIKKCIN</sequence>
<dbReference type="GO" id="GO:0043161">
    <property type="term" value="P:proteasome-mediated ubiquitin-dependent protein catabolic process"/>
    <property type="evidence" value="ECO:0000318"/>
    <property type="project" value="GO_Central"/>
</dbReference>
<proteinExistence type="predicted"/>
<evidence type="ECO:0000256" key="2">
    <source>
        <dbReference type="SAM" id="Phobius"/>
    </source>
</evidence>
<dbReference type="GeneID" id="5034537"/>
<feature type="repeat" description="WD" evidence="1">
    <location>
        <begin position="55"/>
        <end position="86"/>
    </location>
</feature>
<dbReference type="InterPro" id="IPR036322">
    <property type="entry name" value="WD40_repeat_dom_sf"/>
</dbReference>
<evidence type="ECO:0000313" key="4">
    <source>
        <dbReference type="Proteomes" id="UP000000600"/>
    </source>
</evidence>
<feature type="transmembrane region" description="Helical" evidence="2">
    <location>
        <begin position="21"/>
        <end position="41"/>
    </location>
</feature>
<evidence type="ECO:0000313" key="3">
    <source>
        <dbReference type="EMBL" id="CAK81355.1"/>
    </source>
</evidence>
<dbReference type="InParanoid" id="A0DE88"/>
<evidence type="ECO:0000256" key="1">
    <source>
        <dbReference type="PROSITE-ProRule" id="PRU00221"/>
    </source>
</evidence>
<organism evidence="3 4">
    <name type="scientific">Paramecium tetraurelia</name>
    <dbReference type="NCBI Taxonomy" id="5888"/>
    <lineage>
        <taxon>Eukaryota</taxon>
        <taxon>Sar</taxon>
        <taxon>Alveolata</taxon>
        <taxon>Ciliophora</taxon>
        <taxon>Intramacronucleata</taxon>
        <taxon>Oligohymenophorea</taxon>
        <taxon>Peniculida</taxon>
        <taxon>Parameciidae</taxon>
        <taxon>Paramecium</taxon>
    </lineage>
</organism>
<dbReference type="GO" id="GO:0005634">
    <property type="term" value="C:nucleus"/>
    <property type="evidence" value="ECO:0000318"/>
    <property type="project" value="GO_Central"/>
</dbReference>
<dbReference type="Proteomes" id="UP000000600">
    <property type="component" value="Unassembled WGS sequence"/>
</dbReference>
<dbReference type="Gene3D" id="2.130.10.10">
    <property type="entry name" value="YVTN repeat-like/Quinoprotein amine dehydrogenase"/>
    <property type="match status" value="1"/>
</dbReference>
<dbReference type="RefSeq" id="XP_001448752.1">
    <property type="nucleotide sequence ID" value="XM_001448715.1"/>
</dbReference>
<dbReference type="GO" id="GO:0005737">
    <property type="term" value="C:cytoplasm"/>
    <property type="evidence" value="ECO:0000318"/>
    <property type="project" value="GO_Central"/>
</dbReference>
<dbReference type="SUPFAM" id="SSF50978">
    <property type="entry name" value="WD40 repeat-like"/>
    <property type="match status" value="1"/>
</dbReference>
<keyword evidence="2" id="KW-0472">Membrane</keyword>
<keyword evidence="2" id="KW-0812">Transmembrane</keyword>
<dbReference type="InterPro" id="IPR001680">
    <property type="entry name" value="WD40_rpt"/>
</dbReference>
<keyword evidence="1" id="KW-0853">WD repeat</keyword>
<dbReference type="PANTHER" id="PTHR19920:SF0">
    <property type="entry name" value="CYTOSOLIC IRON-SULFUR PROTEIN ASSEMBLY PROTEIN CIAO1-RELATED"/>
    <property type="match status" value="1"/>
</dbReference>
<dbReference type="PANTHER" id="PTHR19920">
    <property type="entry name" value="WD40 PROTEIN CIAO1"/>
    <property type="match status" value="1"/>
</dbReference>
<dbReference type="GO" id="GO:0043130">
    <property type="term" value="F:ubiquitin binding"/>
    <property type="evidence" value="ECO:0000318"/>
    <property type="project" value="GO_Central"/>
</dbReference>
<dbReference type="PROSITE" id="PS50294">
    <property type="entry name" value="WD_REPEATS_REGION"/>
    <property type="match status" value="1"/>
</dbReference>
<dbReference type="Pfam" id="PF00400">
    <property type="entry name" value="WD40"/>
    <property type="match status" value="2"/>
</dbReference>
<dbReference type="SMART" id="SM00320">
    <property type="entry name" value="WD40"/>
    <property type="match status" value="2"/>
</dbReference>
<dbReference type="STRING" id="5888.A0DE88"/>
<dbReference type="AlphaFoldDB" id="A0DE88"/>